<comment type="caution">
    <text evidence="4">The sequence shown here is derived from an EMBL/GenBank/DDBJ whole genome shotgun (WGS) entry which is preliminary data.</text>
</comment>
<name>A0A841FK82_9ACTN</name>
<dbReference type="SUPFAM" id="SSF51905">
    <property type="entry name" value="FAD/NAD(P)-binding domain"/>
    <property type="match status" value="1"/>
</dbReference>
<dbReference type="InterPro" id="IPR036188">
    <property type="entry name" value="FAD/NAD-bd_sf"/>
</dbReference>
<reference evidence="4 5" key="1">
    <citation type="submission" date="2020-08" db="EMBL/GenBank/DDBJ databases">
        <title>Genomic Encyclopedia of Type Strains, Phase IV (KMG-IV): sequencing the most valuable type-strain genomes for metagenomic binning, comparative biology and taxonomic classification.</title>
        <authorList>
            <person name="Goeker M."/>
        </authorList>
    </citation>
    <scope>NUCLEOTIDE SEQUENCE [LARGE SCALE GENOMIC DNA]</scope>
    <source>
        <strain evidence="4 5">YIM 65646</strain>
    </source>
</reference>
<feature type="domain" description="FAD-binding" evidence="3">
    <location>
        <begin position="2"/>
        <end position="318"/>
    </location>
</feature>
<dbReference type="RefSeq" id="WP_184789102.1">
    <property type="nucleotide sequence ID" value="NZ_BONT01000046.1"/>
</dbReference>
<dbReference type="InterPro" id="IPR050493">
    <property type="entry name" value="FAD-dep_Monooxygenase_BioMet"/>
</dbReference>
<dbReference type="Pfam" id="PF01494">
    <property type="entry name" value="FAD_binding_3"/>
    <property type="match status" value="1"/>
</dbReference>
<evidence type="ECO:0000259" key="3">
    <source>
        <dbReference type="Pfam" id="PF01494"/>
    </source>
</evidence>
<dbReference type="PANTHER" id="PTHR13789:SF309">
    <property type="entry name" value="PUTATIVE (AFU_ORTHOLOGUE AFUA_6G14510)-RELATED"/>
    <property type="match status" value="1"/>
</dbReference>
<keyword evidence="2" id="KW-0503">Monooxygenase</keyword>
<dbReference type="PRINTS" id="PR00420">
    <property type="entry name" value="RNGMNOXGNASE"/>
</dbReference>
<evidence type="ECO:0000313" key="4">
    <source>
        <dbReference type="EMBL" id="MBB6036275.1"/>
    </source>
</evidence>
<accession>A0A841FK82</accession>
<evidence type="ECO:0000313" key="5">
    <source>
        <dbReference type="Proteomes" id="UP000548476"/>
    </source>
</evidence>
<keyword evidence="1 4" id="KW-0560">Oxidoreductase</keyword>
<dbReference type="AlphaFoldDB" id="A0A841FK82"/>
<sequence length="371" mass="39429">MRVLIVGAGIGGMAAARGLLADGHQVTVLERSPELRTLGGAITLWANGTTILGDLGVDLGGLGERLTRVETLTSSGRLAMAIDLEPAEARFGAPAIVIPRGDVLNAIVDGLPEGLVRFGSRFARLGEGDSVVLESGEVFEADLLIGADGVGSAVRTALFGEEPRPLTGVASWQGLIPAPVDLGSTALMMLGREGYVGLSPAGNGLAQWFCDTPWPTDDTDPLALLTERYGHWGTPVPELLKTLSEVDIKAYPHSRHRIPRLWGRGRTILLGDAAHAMPPSMALSANQALEDVWVLRQALKANPATALAEYSVRRRKRASFAGAVARRSMAVAGAQTFFQREAVLRGARNMPDALFQKAFVGLHRRISNRLG</sequence>
<dbReference type="InterPro" id="IPR002938">
    <property type="entry name" value="FAD-bd"/>
</dbReference>
<dbReference type="GO" id="GO:0071949">
    <property type="term" value="F:FAD binding"/>
    <property type="evidence" value="ECO:0007669"/>
    <property type="project" value="InterPro"/>
</dbReference>
<dbReference type="Proteomes" id="UP000548476">
    <property type="component" value="Unassembled WGS sequence"/>
</dbReference>
<keyword evidence="5" id="KW-1185">Reference proteome</keyword>
<organism evidence="4 5">
    <name type="scientific">Phytomonospora endophytica</name>
    <dbReference type="NCBI Taxonomy" id="714109"/>
    <lineage>
        <taxon>Bacteria</taxon>
        <taxon>Bacillati</taxon>
        <taxon>Actinomycetota</taxon>
        <taxon>Actinomycetes</taxon>
        <taxon>Micromonosporales</taxon>
        <taxon>Micromonosporaceae</taxon>
        <taxon>Phytomonospora</taxon>
    </lineage>
</organism>
<proteinExistence type="predicted"/>
<evidence type="ECO:0000256" key="2">
    <source>
        <dbReference type="ARBA" id="ARBA00023033"/>
    </source>
</evidence>
<dbReference type="GO" id="GO:0102099">
    <property type="term" value="F:FAD-dependent urate hydroxylase activity"/>
    <property type="evidence" value="ECO:0007669"/>
    <property type="project" value="UniProtKB-EC"/>
</dbReference>
<protein>
    <submittedName>
        <fullName evidence="4">FAD-dependent urate hydroxylase</fullName>
        <ecNumber evidence="4">1.14.13.113</ecNumber>
    </submittedName>
</protein>
<evidence type="ECO:0000256" key="1">
    <source>
        <dbReference type="ARBA" id="ARBA00023002"/>
    </source>
</evidence>
<dbReference type="EC" id="1.14.13.113" evidence="4"/>
<gene>
    <name evidence="4" type="ORF">HNR73_004143</name>
</gene>
<dbReference type="EMBL" id="JACHGT010000008">
    <property type="protein sequence ID" value="MBB6036275.1"/>
    <property type="molecule type" value="Genomic_DNA"/>
</dbReference>
<dbReference type="PANTHER" id="PTHR13789">
    <property type="entry name" value="MONOOXYGENASE"/>
    <property type="match status" value="1"/>
</dbReference>
<dbReference type="Gene3D" id="3.50.50.60">
    <property type="entry name" value="FAD/NAD(P)-binding domain"/>
    <property type="match status" value="1"/>
</dbReference>